<evidence type="ECO:0000256" key="3">
    <source>
        <dbReference type="ARBA" id="ARBA00022824"/>
    </source>
</evidence>
<evidence type="ECO:0000256" key="8">
    <source>
        <dbReference type="SAM" id="Phobius"/>
    </source>
</evidence>
<dbReference type="AlphaFoldDB" id="A0A8I3AD80"/>
<dbReference type="InterPro" id="IPR009617">
    <property type="entry name" value="Seipin"/>
</dbReference>
<dbReference type="OrthoDB" id="3990054at2759"/>
<dbReference type="EMBL" id="JAGFBS010000002">
    <property type="protein sequence ID" value="KAG6381053.1"/>
    <property type="molecule type" value="Genomic_DNA"/>
</dbReference>
<dbReference type="PANTHER" id="PTHR21212:SF0">
    <property type="entry name" value="SEIPIN"/>
    <property type="match status" value="1"/>
</dbReference>
<keyword evidence="2 8" id="KW-0812">Transmembrane</keyword>
<keyword evidence="5" id="KW-0443">Lipid metabolism</keyword>
<feature type="transmembrane region" description="Helical" evidence="8">
    <location>
        <begin position="238"/>
        <end position="266"/>
    </location>
</feature>
<accession>A0A8I3AD80</accession>
<dbReference type="GO" id="GO:0005789">
    <property type="term" value="C:endoplasmic reticulum membrane"/>
    <property type="evidence" value="ECO:0007669"/>
    <property type="project" value="UniProtKB-SubCell"/>
</dbReference>
<protein>
    <submittedName>
        <fullName evidence="9">Putative adipose-regulatory protein-domain-containing protein</fullName>
    </submittedName>
</protein>
<evidence type="ECO:0000256" key="6">
    <source>
        <dbReference type="ARBA" id="ARBA00023136"/>
    </source>
</evidence>
<sequence length="344" mass="37866">MVRPLPKLEPDDDAAARPSFASTYNPFHVAVSILRRCAIYLFPPPTSLRIASCLVPLLVCLSLIPLILFFSLFSGWYIWKNIPVAWQVPIYLQYGDSPLPYAELSLPPLSTAQPYDISLQMVLPASEANLALGNFMAILSLSTPSNKTLVTVSRPAIALPPKRATLSFSAVPRLIDLDIPLLSSYVPGTSRMNARIDIGRRDGWKSLGNGEGRELSVWNAALRGAVRRHGIRGLVSRFPLTFALVASAAFFSLSVIVLAACILPAIQWPVSMDQTPNVSEPKEDRHVRVRKRSRRNVAGESRVTNTAFKSEDIPVDIPSAHASGSFPLKRRRSRMSDVLLDSEN</sequence>
<evidence type="ECO:0000256" key="1">
    <source>
        <dbReference type="ARBA" id="ARBA00004477"/>
    </source>
</evidence>
<dbReference type="GO" id="GO:0006629">
    <property type="term" value="P:lipid metabolic process"/>
    <property type="evidence" value="ECO:0007669"/>
    <property type="project" value="UniProtKB-KW"/>
</dbReference>
<evidence type="ECO:0000313" key="9">
    <source>
        <dbReference type="EMBL" id="KAG6381053.1"/>
    </source>
</evidence>
<reference evidence="9" key="1">
    <citation type="submission" date="2021-03" db="EMBL/GenBank/DDBJ databases">
        <title>Evolutionary innovations through gain and loss of genes in the ectomycorrhizal Boletales.</title>
        <authorList>
            <person name="Wu G."/>
            <person name="Miyauchi S."/>
            <person name="Morin E."/>
            <person name="Yang Z.-L."/>
            <person name="Xu J."/>
            <person name="Martin F.M."/>
        </authorList>
    </citation>
    <scope>NUCLEOTIDE SEQUENCE</scope>
    <source>
        <strain evidence="9">BR01</strain>
    </source>
</reference>
<proteinExistence type="predicted"/>
<comment type="caution">
    <text evidence="9">The sequence shown here is derived from an EMBL/GenBank/DDBJ whole genome shotgun (WGS) entry which is preliminary data.</text>
</comment>
<comment type="subcellular location">
    <subcellularLocation>
        <location evidence="1">Endoplasmic reticulum membrane</location>
        <topology evidence="1">Multi-pass membrane protein</topology>
    </subcellularLocation>
</comment>
<evidence type="ECO:0000256" key="7">
    <source>
        <dbReference type="SAM" id="MobiDB-lite"/>
    </source>
</evidence>
<evidence type="ECO:0000256" key="5">
    <source>
        <dbReference type="ARBA" id="ARBA00023098"/>
    </source>
</evidence>
<dbReference type="GO" id="GO:0140042">
    <property type="term" value="P:lipid droplet formation"/>
    <property type="evidence" value="ECO:0007669"/>
    <property type="project" value="UniProtKB-ARBA"/>
</dbReference>
<evidence type="ECO:0000256" key="4">
    <source>
        <dbReference type="ARBA" id="ARBA00022989"/>
    </source>
</evidence>
<feature type="region of interest" description="Disordered" evidence="7">
    <location>
        <begin position="273"/>
        <end position="303"/>
    </location>
</feature>
<gene>
    <name evidence="9" type="ORF">JVT61DRAFT_5449</name>
</gene>
<organism evidence="9 10">
    <name type="scientific">Boletus reticuloceps</name>
    <dbReference type="NCBI Taxonomy" id="495285"/>
    <lineage>
        <taxon>Eukaryota</taxon>
        <taxon>Fungi</taxon>
        <taxon>Dikarya</taxon>
        <taxon>Basidiomycota</taxon>
        <taxon>Agaricomycotina</taxon>
        <taxon>Agaricomycetes</taxon>
        <taxon>Agaricomycetidae</taxon>
        <taxon>Boletales</taxon>
        <taxon>Boletineae</taxon>
        <taxon>Boletaceae</taxon>
        <taxon>Boletoideae</taxon>
        <taxon>Boletus</taxon>
    </lineage>
</organism>
<feature type="transmembrane region" description="Helical" evidence="8">
    <location>
        <begin position="54"/>
        <end position="79"/>
    </location>
</feature>
<keyword evidence="3" id="KW-0256">Endoplasmic reticulum</keyword>
<dbReference type="CDD" id="cd23995">
    <property type="entry name" value="Seipin_BSCL2_like"/>
    <property type="match status" value="1"/>
</dbReference>
<dbReference type="Pfam" id="PF06775">
    <property type="entry name" value="Seipin"/>
    <property type="match status" value="1"/>
</dbReference>
<dbReference type="Proteomes" id="UP000683000">
    <property type="component" value="Unassembled WGS sequence"/>
</dbReference>
<evidence type="ECO:0000313" key="10">
    <source>
        <dbReference type="Proteomes" id="UP000683000"/>
    </source>
</evidence>
<keyword evidence="10" id="KW-1185">Reference proteome</keyword>
<dbReference type="PANTHER" id="PTHR21212">
    <property type="entry name" value="BERNARDINELLI-SEIP CONGENITAL LIPODYSTROPHY 2 HOMOLOG BSCL2 PROTEIN"/>
    <property type="match status" value="1"/>
</dbReference>
<evidence type="ECO:0000256" key="2">
    <source>
        <dbReference type="ARBA" id="ARBA00022692"/>
    </source>
</evidence>
<name>A0A8I3AD80_9AGAM</name>
<keyword evidence="4 8" id="KW-1133">Transmembrane helix</keyword>
<keyword evidence="6 8" id="KW-0472">Membrane</keyword>